<feature type="transmembrane region" description="Helical" evidence="2">
    <location>
        <begin position="47"/>
        <end position="68"/>
    </location>
</feature>
<accession>A0A0K0XZZ5</accession>
<protein>
    <submittedName>
        <fullName evidence="3">Uncharacterized protein</fullName>
    </submittedName>
</protein>
<dbReference type="EMBL" id="CP012154">
    <property type="protein sequence ID" value="AKS43263.1"/>
    <property type="molecule type" value="Genomic_DNA"/>
</dbReference>
<proteinExistence type="predicted"/>
<evidence type="ECO:0000313" key="4">
    <source>
        <dbReference type="Proteomes" id="UP000066624"/>
    </source>
</evidence>
<feature type="transmembrane region" description="Helical" evidence="2">
    <location>
        <begin position="107"/>
        <end position="127"/>
    </location>
</feature>
<keyword evidence="2" id="KW-1133">Transmembrane helix</keyword>
<dbReference type="Proteomes" id="UP000066624">
    <property type="component" value="Chromosome"/>
</dbReference>
<dbReference type="AlphaFoldDB" id="A0A0K0XZZ5"/>
<evidence type="ECO:0000313" key="3">
    <source>
        <dbReference type="EMBL" id="AKS43263.1"/>
    </source>
</evidence>
<keyword evidence="2" id="KW-0812">Transmembrane</keyword>
<name>A0A0K0XZZ5_9GAMM</name>
<evidence type="ECO:0000256" key="1">
    <source>
        <dbReference type="SAM" id="MobiDB-lite"/>
    </source>
</evidence>
<feature type="transmembrane region" description="Helical" evidence="2">
    <location>
        <begin position="147"/>
        <end position="173"/>
    </location>
</feature>
<keyword evidence="4" id="KW-1185">Reference proteome</keyword>
<sequence length="302" mass="32485">MSAMYSIRHLLNLIAEAFSDMVPALEQAFNRNHDDDRLDEVFGPNPPLAIAGLILGGLALGGIVEWVFSDWGVWRVLDASALILAAVYAFLFRRYLFGAREPGAEDFPWLAATLIPAAALLVATSLVSRLADGAVTVLPGAPSWTLLGSFLVAAADALAMAAGLTIAVAALCYAQRWRQALKELLRQFITFKVIVWVMVLLMVEIGILGPLVSWVVGSLFGIRFPPWLGDALDQFTYALLMGTVYCAVIGATWLACRDRFAELIETGEANVLGAVRELAHPKKKGASVSAPEVVEQGSKGSK</sequence>
<feature type="transmembrane region" description="Helical" evidence="2">
    <location>
        <begin position="193"/>
        <end position="215"/>
    </location>
</feature>
<feature type="transmembrane region" description="Helical" evidence="2">
    <location>
        <begin position="74"/>
        <end position="95"/>
    </location>
</feature>
<evidence type="ECO:0000256" key="2">
    <source>
        <dbReference type="SAM" id="Phobius"/>
    </source>
</evidence>
<keyword evidence="2" id="KW-0472">Membrane</keyword>
<organism evidence="3 4">
    <name type="scientific">Wenzhouxiangella marina</name>
    <dbReference type="NCBI Taxonomy" id="1579979"/>
    <lineage>
        <taxon>Bacteria</taxon>
        <taxon>Pseudomonadati</taxon>
        <taxon>Pseudomonadota</taxon>
        <taxon>Gammaproteobacteria</taxon>
        <taxon>Chromatiales</taxon>
        <taxon>Wenzhouxiangellaceae</taxon>
        <taxon>Wenzhouxiangella</taxon>
    </lineage>
</organism>
<dbReference type="KEGG" id="wma:WM2015_2906"/>
<feature type="region of interest" description="Disordered" evidence="1">
    <location>
        <begin position="282"/>
        <end position="302"/>
    </location>
</feature>
<gene>
    <name evidence="3" type="ORF">WM2015_2906</name>
</gene>
<dbReference type="STRING" id="1579979.WM2015_2906"/>
<feature type="transmembrane region" description="Helical" evidence="2">
    <location>
        <begin position="235"/>
        <end position="256"/>
    </location>
</feature>
<reference evidence="3 4" key="1">
    <citation type="submission" date="2015-07" db="EMBL/GenBank/DDBJ databases">
        <authorList>
            <person name="Noorani M."/>
        </authorList>
    </citation>
    <scope>NUCLEOTIDE SEQUENCE [LARGE SCALE GENOMIC DNA]</scope>
    <source>
        <strain evidence="3 4">KCTC 42284</strain>
    </source>
</reference>